<evidence type="ECO:0000313" key="3">
    <source>
        <dbReference type="Proteomes" id="UP000775213"/>
    </source>
</evidence>
<dbReference type="EMBL" id="JAGFBR010000018">
    <property type="protein sequence ID" value="KAH0450647.1"/>
    <property type="molecule type" value="Genomic_DNA"/>
</dbReference>
<proteinExistence type="predicted"/>
<evidence type="ECO:0000256" key="1">
    <source>
        <dbReference type="SAM" id="SignalP"/>
    </source>
</evidence>
<keyword evidence="1" id="KW-0732">Signal</keyword>
<feature type="chain" id="PRO_5043843433" evidence="1">
    <location>
        <begin position="23"/>
        <end position="79"/>
    </location>
</feature>
<keyword evidence="3" id="KW-1185">Reference proteome</keyword>
<evidence type="ECO:0000313" key="2">
    <source>
        <dbReference type="EMBL" id="KAH0450647.1"/>
    </source>
</evidence>
<sequence>MAQKSNFMALALFSLLLTCLFAFHEGRELQVGVKEQDYKICTPVQCYHNPAQLCYCCPKWDVCIMKFDTPEKCRKECPK</sequence>
<dbReference type="AlphaFoldDB" id="A0AAV7G592"/>
<organism evidence="2 3">
    <name type="scientific">Dendrobium chrysotoxum</name>
    <name type="common">Orchid</name>
    <dbReference type="NCBI Taxonomy" id="161865"/>
    <lineage>
        <taxon>Eukaryota</taxon>
        <taxon>Viridiplantae</taxon>
        <taxon>Streptophyta</taxon>
        <taxon>Embryophyta</taxon>
        <taxon>Tracheophyta</taxon>
        <taxon>Spermatophyta</taxon>
        <taxon>Magnoliopsida</taxon>
        <taxon>Liliopsida</taxon>
        <taxon>Asparagales</taxon>
        <taxon>Orchidaceae</taxon>
        <taxon>Epidendroideae</taxon>
        <taxon>Malaxideae</taxon>
        <taxon>Dendrobiinae</taxon>
        <taxon>Dendrobium</taxon>
    </lineage>
</organism>
<protein>
    <submittedName>
        <fullName evidence="2">Uncharacterized protein</fullName>
    </submittedName>
</protein>
<gene>
    <name evidence="2" type="ORF">IEQ34_021339</name>
</gene>
<name>A0AAV7G592_DENCH</name>
<feature type="signal peptide" evidence="1">
    <location>
        <begin position="1"/>
        <end position="22"/>
    </location>
</feature>
<dbReference type="Proteomes" id="UP000775213">
    <property type="component" value="Unassembled WGS sequence"/>
</dbReference>
<comment type="caution">
    <text evidence="2">The sequence shown here is derived from an EMBL/GenBank/DDBJ whole genome shotgun (WGS) entry which is preliminary data.</text>
</comment>
<accession>A0AAV7G592</accession>
<reference evidence="2 3" key="1">
    <citation type="journal article" date="2021" name="Hortic Res">
        <title>Chromosome-scale assembly of the Dendrobium chrysotoxum genome enhances the understanding of orchid evolution.</title>
        <authorList>
            <person name="Zhang Y."/>
            <person name="Zhang G.Q."/>
            <person name="Zhang D."/>
            <person name="Liu X.D."/>
            <person name="Xu X.Y."/>
            <person name="Sun W.H."/>
            <person name="Yu X."/>
            <person name="Zhu X."/>
            <person name="Wang Z.W."/>
            <person name="Zhao X."/>
            <person name="Zhong W.Y."/>
            <person name="Chen H."/>
            <person name="Yin W.L."/>
            <person name="Huang T."/>
            <person name="Niu S.C."/>
            <person name="Liu Z.J."/>
        </authorList>
    </citation>
    <scope>NUCLEOTIDE SEQUENCE [LARGE SCALE GENOMIC DNA]</scope>
    <source>
        <strain evidence="2">Lindl</strain>
    </source>
</reference>